<proteinExistence type="predicted"/>
<dbReference type="AlphaFoldDB" id="A0A6M3JXP2"/>
<dbReference type="EMBL" id="MT142054">
    <property type="protein sequence ID" value="QJA73802.1"/>
    <property type="molecule type" value="Genomic_DNA"/>
</dbReference>
<dbReference type="InterPro" id="IPR003587">
    <property type="entry name" value="Hint_dom_N"/>
</dbReference>
<dbReference type="InterPro" id="IPR006141">
    <property type="entry name" value="Intein_N"/>
</dbReference>
<dbReference type="GO" id="GO:0004748">
    <property type="term" value="F:ribonucleoside-diphosphate reductase activity, thioredoxin disulfide as acceptor"/>
    <property type="evidence" value="ECO:0007669"/>
    <property type="project" value="InterPro"/>
</dbReference>
<keyword evidence="3" id="KW-0560">Oxidoreductase</keyword>
<evidence type="ECO:0000256" key="2">
    <source>
        <dbReference type="ARBA" id="ARBA00022628"/>
    </source>
</evidence>
<dbReference type="GO" id="GO:0016539">
    <property type="term" value="P:intein-mediated protein splicing"/>
    <property type="evidence" value="ECO:0007669"/>
    <property type="project" value="InterPro"/>
</dbReference>
<dbReference type="SMART" id="SM00306">
    <property type="entry name" value="HintN"/>
    <property type="match status" value="1"/>
</dbReference>
<dbReference type="PANTHER" id="PTHR43371:SF1">
    <property type="entry name" value="RIBONUCLEOSIDE-DIPHOSPHATE REDUCTASE"/>
    <property type="match status" value="1"/>
</dbReference>
<dbReference type="InterPro" id="IPR050862">
    <property type="entry name" value="RdRp_reductase_class-2"/>
</dbReference>
<dbReference type="InterPro" id="IPR036844">
    <property type="entry name" value="Hint_dom_sf"/>
</dbReference>
<name>A0A6M3JXP2_9ZZZZ</name>
<dbReference type="InterPro" id="IPR000788">
    <property type="entry name" value="RNR_lg_C"/>
</dbReference>
<accession>A0A6M3JXP2</accession>
<reference evidence="6" key="1">
    <citation type="submission" date="2020-03" db="EMBL/GenBank/DDBJ databases">
        <title>The deep terrestrial virosphere.</title>
        <authorList>
            <person name="Holmfeldt K."/>
            <person name="Nilsson E."/>
            <person name="Simone D."/>
            <person name="Lopez-Fernandez M."/>
            <person name="Wu X."/>
            <person name="de Brujin I."/>
            <person name="Lundin D."/>
            <person name="Andersson A."/>
            <person name="Bertilsson S."/>
            <person name="Dopson M."/>
        </authorList>
    </citation>
    <scope>NUCLEOTIDE SEQUENCE</scope>
    <source>
        <strain evidence="6">MM415A02228</strain>
    </source>
</reference>
<evidence type="ECO:0000256" key="1">
    <source>
        <dbReference type="ARBA" id="ARBA00001922"/>
    </source>
</evidence>
<dbReference type="Gene3D" id="2.170.16.10">
    <property type="entry name" value="Hedgehog/Intein (Hint) domain"/>
    <property type="match status" value="1"/>
</dbReference>
<dbReference type="SUPFAM" id="SSF51294">
    <property type="entry name" value="Hedgehog/intein (Hint) domain"/>
    <property type="match status" value="1"/>
</dbReference>
<organism evidence="6">
    <name type="scientific">viral metagenome</name>
    <dbReference type="NCBI Taxonomy" id="1070528"/>
    <lineage>
        <taxon>unclassified sequences</taxon>
        <taxon>metagenomes</taxon>
        <taxon>organismal metagenomes</taxon>
    </lineage>
</organism>
<dbReference type="GO" id="GO:0005524">
    <property type="term" value="F:ATP binding"/>
    <property type="evidence" value="ECO:0007669"/>
    <property type="project" value="InterPro"/>
</dbReference>
<dbReference type="PANTHER" id="PTHR43371">
    <property type="entry name" value="VITAMIN B12-DEPENDENT RIBONUCLEOTIDE REDUCTASE"/>
    <property type="match status" value="1"/>
</dbReference>
<keyword evidence="2" id="KW-0846">Cobalamin</keyword>
<evidence type="ECO:0000256" key="3">
    <source>
        <dbReference type="ARBA" id="ARBA00023002"/>
    </source>
</evidence>
<gene>
    <name evidence="6" type="ORF">MM415A02228_0005</name>
</gene>
<dbReference type="Pfam" id="PF02867">
    <property type="entry name" value="Ribonuc_red_lgC"/>
    <property type="match status" value="1"/>
</dbReference>
<sequence>MNELSENAKSIFEKLYSFSGESIDDTFRRVAREFANSSEEEELAYSLQKNNIWRPNTPAYLNAGTKHKIFSACYCVDLEDSMESIYDIASVAMRIFKCGAGIGIPIGNLREAEAYIYEGEPDHAPEGKSSGPLVFLKLYDAVGDTTKSGGRVRRAAILCDMQVSHPDIMNFIRCKEIDGRLANMNISVAITDDFMKALKDNIPFSLITPYDGSKVGEVDPSNLWSNLVEMNWRTADPGVIFIDIVNKYNVLKKRYTIKVLNPCITGDTLISTINGDIRIDELTGKEKILTYNIKNGLIDLDDIEFVGKTRIDVDTISIEMEDGEILNLTPDHPVYTENRGYVMASDLNENDVLLMLE</sequence>
<dbReference type="PROSITE" id="PS50817">
    <property type="entry name" value="INTEIN_N_TER"/>
    <property type="match status" value="1"/>
</dbReference>
<feature type="domain" description="Hint" evidence="5">
    <location>
        <begin position="261"/>
        <end position="357"/>
    </location>
</feature>
<dbReference type="SUPFAM" id="SSF51998">
    <property type="entry name" value="PFL-like glycyl radical enzymes"/>
    <property type="match status" value="1"/>
</dbReference>
<dbReference type="Pfam" id="PF00317">
    <property type="entry name" value="Ribonuc_red_lgN"/>
    <property type="match status" value="1"/>
</dbReference>
<evidence type="ECO:0000259" key="5">
    <source>
        <dbReference type="SMART" id="SM00306"/>
    </source>
</evidence>
<dbReference type="CDD" id="cd00081">
    <property type="entry name" value="Hint"/>
    <property type="match status" value="1"/>
</dbReference>
<dbReference type="NCBIfam" id="TIGR01445">
    <property type="entry name" value="intein_Nterm"/>
    <property type="match status" value="1"/>
</dbReference>
<dbReference type="InterPro" id="IPR013509">
    <property type="entry name" value="RNR_lsu_N"/>
</dbReference>
<dbReference type="GO" id="GO:0031419">
    <property type="term" value="F:cobalamin binding"/>
    <property type="evidence" value="ECO:0007669"/>
    <property type="project" value="UniProtKB-KW"/>
</dbReference>
<keyword evidence="4" id="KW-0170">Cobalt</keyword>
<protein>
    <submittedName>
        <fullName evidence="6">Putative ribonucleoside diphosphate reductase</fullName>
    </submittedName>
</protein>
<comment type="cofactor">
    <cofactor evidence="1">
        <name>adenosylcob(III)alamin</name>
        <dbReference type="ChEBI" id="CHEBI:18408"/>
    </cofactor>
</comment>
<dbReference type="GO" id="GO:0009263">
    <property type="term" value="P:deoxyribonucleotide biosynthetic process"/>
    <property type="evidence" value="ECO:0007669"/>
    <property type="project" value="InterPro"/>
</dbReference>
<evidence type="ECO:0000256" key="4">
    <source>
        <dbReference type="ARBA" id="ARBA00023285"/>
    </source>
</evidence>
<dbReference type="Gene3D" id="3.20.70.20">
    <property type="match status" value="1"/>
</dbReference>
<evidence type="ECO:0000313" key="6">
    <source>
        <dbReference type="EMBL" id="QJA73802.1"/>
    </source>
</evidence>